<dbReference type="Pfam" id="PF00059">
    <property type="entry name" value="Lectin_C"/>
    <property type="match status" value="1"/>
</dbReference>
<accession>A0ABD0MUW2</accession>
<evidence type="ECO:0000313" key="7">
    <source>
        <dbReference type="Proteomes" id="UP001529510"/>
    </source>
</evidence>
<evidence type="ECO:0000256" key="2">
    <source>
        <dbReference type="SAM" id="Coils"/>
    </source>
</evidence>
<dbReference type="InterPro" id="IPR016186">
    <property type="entry name" value="C-type_lectin-like/link_sf"/>
</dbReference>
<reference evidence="6 7" key="1">
    <citation type="submission" date="2024-05" db="EMBL/GenBank/DDBJ databases">
        <title>Genome sequencing and assembly of Indian major carp, Cirrhinus mrigala (Hamilton, 1822).</title>
        <authorList>
            <person name="Mohindra V."/>
            <person name="Chowdhury L.M."/>
            <person name="Lal K."/>
            <person name="Jena J.K."/>
        </authorList>
    </citation>
    <scope>NUCLEOTIDE SEQUENCE [LARGE SCALE GENOMIC DNA]</scope>
    <source>
        <strain evidence="6">CM1030</strain>
        <tissue evidence="6">Blood</tissue>
    </source>
</reference>
<sequence length="279" mass="32050">MHPYGNINKAREDKVGNIYISEDARNSHDVTTRTQNSDTTRQKTPPHTGGDFVRIRSYKAATVCLVLLCVLLLTAVTALCVHINTKTIIHTQELHQLLTKITNLTEEKKQLLTNISNLTEGTHQLLTEKTNLIKERDGLLSENKELFEERDTLRQVCFTEYSMHYLSTIYGWPYSQSSFYYFSTEKKNWTESRRYCTERGADLITINNREKQVSKTHPGIDDKLSAQLLLSSVVKCVVSSHQDFVQKNILSGTRIWIGLTDSDEEGKWKWVDGSTPTFW</sequence>
<feature type="compositionally biased region" description="Polar residues" evidence="3">
    <location>
        <begin position="32"/>
        <end position="45"/>
    </location>
</feature>
<keyword evidence="4" id="KW-0812">Transmembrane</keyword>
<feature type="transmembrane region" description="Helical" evidence="4">
    <location>
        <begin position="60"/>
        <end position="79"/>
    </location>
</feature>
<feature type="coiled-coil region" evidence="2">
    <location>
        <begin position="94"/>
        <end position="149"/>
    </location>
</feature>
<feature type="region of interest" description="Disordered" evidence="3">
    <location>
        <begin position="26"/>
        <end position="49"/>
    </location>
</feature>
<protein>
    <recommendedName>
        <fullName evidence="5">C-type lectin domain-containing protein</fullName>
    </recommendedName>
</protein>
<comment type="subcellular location">
    <subcellularLocation>
        <location evidence="1">Cell membrane</location>
        <topology evidence="1">Single-pass type II membrane protein</topology>
    </subcellularLocation>
</comment>
<organism evidence="6 7">
    <name type="scientific">Cirrhinus mrigala</name>
    <name type="common">Mrigala</name>
    <dbReference type="NCBI Taxonomy" id="683832"/>
    <lineage>
        <taxon>Eukaryota</taxon>
        <taxon>Metazoa</taxon>
        <taxon>Chordata</taxon>
        <taxon>Craniata</taxon>
        <taxon>Vertebrata</taxon>
        <taxon>Euteleostomi</taxon>
        <taxon>Actinopterygii</taxon>
        <taxon>Neopterygii</taxon>
        <taxon>Teleostei</taxon>
        <taxon>Ostariophysi</taxon>
        <taxon>Cypriniformes</taxon>
        <taxon>Cyprinidae</taxon>
        <taxon>Labeoninae</taxon>
        <taxon>Labeonini</taxon>
        <taxon>Cirrhinus</taxon>
    </lineage>
</organism>
<evidence type="ECO:0000256" key="1">
    <source>
        <dbReference type="ARBA" id="ARBA00004401"/>
    </source>
</evidence>
<evidence type="ECO:0000259" key="5">
    <source>
        <dbReference type="PROSITE" id="PS50041"/>
    </source>
</evidence>
<dbReference type="EMBL" id="JAMKFB020000189">
    <property type="protein sequence ID" value="KAL0152577.1"/>
    <property type="molecule type" value="Genomic_DNA"/>
</dbReference>
<dbReference type="SUPFAM" id="SSF56436">
    <property type="entry name" value="C-type lectin-like"/>
    <property type="match status" value="1"/>
</dbReference>
<gene>
    <name evidence="6" type="ORF">M9458_052300</name>
</gene>
<evidence type="ECO:0000256" key="4">
    <source>
        <dbReference type="SAM" id="Phobius"/>
    </source>
</evidence>
<keyword evidence="7" id="KW-1185">Reference proteome</keyword>
<evidence type="ECO:0000313" key="6">
    <source>
        <dbReference type="EMBL" id="KAL0152577.1"/>
    </source>
</evidence>
<keyword evidence="4" id="KW-1133">Transmembrane helix</keyword>
<dbReference type="InterPro" id="IPR001304">
    <property type="entry name" value="C-type_lectin-like"/>
</dbReference>
<dbReference type="PROSITE" id="PS50041">
    <property type="entry name" value="C_TYPE_LECTIN_2"/>
    <property type="match status" value="1"/>
</dbReference>
<feature type="domain" description="C-type lectin" evidence="5">
    <location>
        <begin position="175"/>
        <end position="279"/>
    </location>
</feature>
<dbReference type="PANTHER" id="PTHR45710">
    <property type="entry name" value="C-TYPE LECTIN DOMAIN-CONTAINING PROTEIN 180"/>
    <property type="match status" value="1"/>
</dbReference>
<dbReference type="Gene3D" id="3.10.100.10">
    <property type="entry name" value="Mannose-Binding Protein A, subunit A"/>
    <property type="match status" value="1"/>
</dbReference>
<dbReference type="Proteomes" id="UP001529510">
    <property type="component" value="Unassembled WGS sequence"/>
</dbReference>
<name>A0ABD0MUW2_CIRMR</name>
<keyword evidence="4" id="KW-0472">Membrane</keyword>
<dbReference type="GO" id="GO:0005886">
    <property type="term" value="C:plasma membrane"/>
    <property type="evidence" value="ECO:0007669"/>
    <property type="project" value="UniProtKB-SubCell"/>
</dbReference>
<keyword evidence="2" id="KW-0175">Coiled coil</keyword>
<comment type="caution">
    <text evidence="6">The sequence shown here is derived from an EMBL/GenBank/DDBJ whole genome shotgun (WGS) entry which is preliminary data.</text>
</comment>
<dbReference type="AlphaFoldDB" id="A0ABD0MUW2"/>
<dbReference type="PANTHER" id="PTHR45710:SF8">
    <property type="entry name" value="RERATING FAMILY MEMBER 4"/>
    <property type="match status" value="1"/>
</dbReference>
<evidence type="ECO:0000256" key="3">
    <source>
        <dbReference type="SAM" id="MobiDB-lite"/>
    </source>
</evidence>
<dbReference type="InterPro" id="IPR050828">
    <property type="entry name" value="C-type_lectin/matrix_domain"/>
</dbReference>
<dbReference type="InterPro" id="IPR016187">
    <property type="entry name" value="CTDL_fold"/>
</dbReference>
<proteinExistence type="predicted"/>
<dbReference type="Gene3D" id="1.20.5.400">
    <property type="match status" value="1"/>
</dbReference>